<name>A0A3M7Q3D2_BRAPC</name>
<protein>
    <submittedName>
        <fullName evidence="1">Uncharacterized protein</fullName>
    </submittedName>
</protein>
<gene>
    <name evidence="1" type="ORF">BpHYR1_053562</name>
</gene>
<reference evidence="1 2" key="1">
    <citation type="journal article" date="2018" name="Sci. Rep.">
        <title>Genomic signatures of local adaptation to the degree of environmental predictability in rotifers.</title>
        <authorList>
            <person name="Franch-Gras L."/>
            <person name="Hahn C."/>
            <person name="Garcia-Roger E.M."/>
            <person name="Carmona M.J."/>
            <person name="Serra M."/>
            <person name="Gomez A."/>
        </authorList>
    </citation>
    <scope>NUCLEOTIDE SEQUENCE [LARGE SCALE GENOMIC DNA]</scope>
    <source>
        <strain evidence="1">HYR1</strain>
    </source>
</reference>
<sequence>MVSKTTKKSSSYFFKIIF</sequence>
<organism evidence="1 2">
    <name type="scientific">Brachionus plicatilis</name>
    <name type="common">Marine rotifer</name>
    <name type="synonym">Brachionus muelleri</name>
    <dbReference type="NCBI Taxonomy" id="10195"/>
    <lineage>
        <taxon>Eukaryota</taxon>
        <taxon>Metazoa</taxon>
        <taxon>Spiralia</taxon>
        <taxon>Gnathifera</taxon>
        <taxon>Rotifera</taxon>
        <taxon>Eurotatoria</taxon>
        <taxon>Monogononta</taxon>
        <taxon>Pseudotrocha</taxon>
        <taxon>Ploima</taxon>
        <taxon>Brachionidae</taxon>
        <taxon>Brachionus</taxon>
    </lineage>
</organism>
<dbReference type="AlphaFoldDB" id="A0A3M7Q3D2"/>
<evidence type="ECO:0000313" key="2">
    <source>
        <dbReference type="Proteomes" id="UP000276133"/>
    </source>
</evidence>
<dbReference type="Proteomes" id="UP000276133">
    <property type="component" value="Unassembled WGS sequence"/>
</dbReference>
<evidence type="ECO:0000313" key="1">
    <source>
        <dbReference type="EMBL" id="RNA05960.1"/>
    </source>
</evidence>
<proteinExistence type="predicted"/>
<keyword evidence="2" id="KW-1185">Reference proteome</keyword>
<dbReference type="EMBL" id="REGN01007551">
    <property type="protein sequence ID" value="RNA05960.1"/>
    <property type="molecule type" value="Genomic_DNA"/>
</dbReference>
<comment type="caution">
    <text evidence="1">The sequence shown here is derived from an EMBL/GenBank/DDBJ whole genome shotgun (WGS) entry which is preliminary data.</text>
</comment>
<accession>A0A3M7Q3D2</accession>